<dbReference type="InterPro" id="IPR041413">
    <property type="entry name" value="MLTR_LBD"/>
</dbReference>
<feature type="domain" description="MmyB-like transcription regulator ligand binding" evidence="1">
    <location>
        <begin position="8"/>
        <end position="164"/>
    </location>
</feature>
<organism evidence="2 3">
    <name type="scientific">Cryobacterium adonitolivorans</name>
    <dbReference type="NCBI Taxonomy" id="1259189"/>
    <lineage>
        <taxon>Bacteria</taxon>
        <taxon>Bacillati</taxon>
        <taxon>Actinomycetota</taxon>
        <taxon>Actinomycetes</taxon>
        <taxon>Micrococcales</taxon>
        <taxon>Microbacteriaceae</taxon>
        <taxon>Cryobacterium</taxon>
    </lineage>
</organism>
<proteinExistence type="predicted"/>
<gene>
    <name evidence="2" type="ORF">E3O42_11180</name>
</gene>
<comment type="caution">
    <text evidence="2">The sequence shown here is derived from an EMBL/GenBank/DDBJ whole genome shotgun (WGS) entry which is preliminary data.</text>
</comment>
<dbReference type="EMBL" id="SOFL01000036">
    <property type="protein sequence ID" value="TFC01033.1"/>
    <property type="molecule type" value="Genomic_DNA"/>
</dbReference>
<keyword evidence="3" id="KW-1185">Reference proteome</keyword>
<accession>A0A4R8W772</accession>
<dbReference type="AlphaFoldDB" id="A0A4R8W772"/>
<dbReference type="OrthoDB" id="3518652at2"/>
<evidence type="ECO:0000313" key="3">
    <source>
        <dbReference type="Proteomes" id="UP000297907"/>
    </source>
</evidence>
<dbReference type="Proteomes" id="UP000297907">
    <property type="component" value="Unassembled WGS sequence"/>
</dbReference>
<dbReference type="Pfam" id="PF17765">
    <property type="entry name" value="MLTR_LBD"/>
    <property type="match status" value="1"/>
</dbReference>
<name>A0A4R8W772_9MICO</name>
<reference evidence="2 3" key="1">
    <citation type="submission" date="2019-03" db="EMBL/GenBank/DDBJ databases">
        <title>Genomics of glacier-inhabiting Cryobacterium strains.</title>
        <authorList>
            <person name="Liu Q."/>
            <person name="Xin Y.-H."/>
        </authorList>
    </citation>
    <scope>NUCLEOTIDE SEQUENCE [LARGE SCALE GENOMIC DNA]</scope>
    <source>
        <strain evidence="2 3">RHLS22-1</strain>
    </source>
</reference>
<dbReference type="Gene3D" id="3.30.450.180">
    <property type="match status" value="1"/>
</dbReference>
<dbReference type="PANTHER" id="PTHR35010">
    <property type="entry name" value="BLL4672 PROTEIN-RELATED"/>
    <property type="match status" value="1"/>
</dbReference>
<evidence type="ECO:0000259" key="1">
    <source>
        <dbReference type="Pfam" id="PF17765"/>
    </source>
</evidence>
<dbReference type="RefSeq" id="WP_134454012.1">
    <property type="nucleotide sequence ID" value="NZ_SOFL01000036.1"/>
</dbReference>
<sequence>MEHVDHLVVEMIESLPTTPAFVADEKFEVLSSNRLALAISPSFRVGTNLARATFQDPSAHDTLPQWSDAASQLVAILKRTAASAAPAPGLEELLGELSSRSAQFSVAWASESIPIDYEFVLVMDHPQVGLLEITFQHLRLPDSTQTLVLGHVAPGSKSERRLFALAGLIELLDEE</sequence>
<protein>
    <recommendedName>
        <fullName evidence="1">MmyB-like transcription regulator ligand binding domain-containing protein</fullName>
    </recommendedName>
</protein>
<evidence type="ECO:0000313" key="2">
    <source>
        <dbReference type="EMBL" id="TFC01033.1"/>
    </source>
</evidence>
<dbReference type="PANTHER" id="PTHR35010:SF2">
    <property type="entry name" value="BLL4672 PROTEIN"/>
    <property type="match status" value="1"/>
</dbReference>